<evidence type="ECO:0000313" key="2">
    <source>
        <dbReference type="EMBL" id="KAL3835504.1"/>
    </source>
</evidence>
<dbReference type="EMBL" id="JBJXBP010000004">
    <property type="protein sequence ID" value="KAL3835504.1"/>
    <property type="molecule type" value="Genomic_DNA"/>
</dbReference>
<gene>
    <name evidence="2" type="ORF">ACJIZ3_010240</name>
</gene>
<keyword evidence="3" id="KW-1185">Reference proteome</keyword>
<dbReference type="Pfam" id="PF03140">
    <property type="entry name" value="DUF247"/>
    <property type="match status" value="1"/>
</dbReference>
<dbReference type="Proteomes" id="UP001634393">
    <property type="component" value="Unassembled WGS sequence"/>
</dbReference>
<keyword evidence="1" id="KW-0812">Transmembrane</keyword>
<reference evidence="2 3" key="1">
    <citation type="submission" date="2024-12" db="EMBL/GenBank/DDBJ databases">
        <title>The unique morphological basis and parallel evolutionary history of personate flowers in Penstemon.</title>
        <authorList>
            <person name="Depatie T.H."/>
            <person name="Wessinger C.A."/>
        </authorList>
    </citation>
    <scope>NUCLEOTIDE SEQUENCE [LARGE SCALE GENOMIC DNA]</scope>
    <source>
        <strain evidence="2">WTNN_2</strain>
        <tissue evidence="2">Leaf</tissue>
    </source>
</reference>
<keyword evidence="1" id="KW-1133">Transmembrane helix</keyword>
<comment type="caution">
    <text evidence="2">The sequence shown here is derived from an EMBL/GenBank/DDBJ whole genome shotgun (WGS) entry which is preliminary data.</text>
</comment>
<accession>A0ABD3TET0</accession>
<name>A0ABD3TET0_9LAMI</name>
<organism evidence="2 3">
    <name type="scientific">Penstemon smallii</name>
    <dbReference type="NCBI Taxonomy" id="265156"/>
    <lineage>
        <taxon>Eukaryota</taxon>
        <taxon>Viridiplantae</taxon>
        <taxon>Streptophyta</taxon>
        <taxon>Embryophyta</taxon>
        <taxon>Tracheophyta</taxon>
        <taxon>Spermatophyta</taxon>
        <taxon>Magnoliopsida</taxon>
        <taxon>eudicotyledons</taxon>
        <taxon>Gunneridae</taxon>
        <taxon>Pentapetalae</taxon>
        <taxon>asterids</taxon>
        <taxon>lamiids</taxon>
        <taxon>Lamiales</taxon>
        <taxon>Plantaginaceae</taxon>
        <taxon>Cheloneae</taxon>
        <taxon>Penstemon</taxon>
    </lineage>
</organism>
<keyword evidence="1" id="KW-0472">Membrane</keyword>
<proteinExistence type="predicted"/>
<feature type="transmembrane region" description="Helical" evidence="1">
    <location>
        <begin position="530"/>
        <end position="550"/>
    </location>
</feature>
<evidence type="ECO:0000313" key="3">
    <source>
        <dbReference type="Proteomes" id="UP001634393"/>
    </source>
</evidence>
<dbReference type="PANTHER" id="PTHR31170:SF25">
    <property type="entry name" value="BNAA09G04570D PROTEIN"/>
    <property type="match status" value="1"/>
</dbReference>
<dbReference type="InterPro" id="IPR004158">
    <property type="entry name" value="DUF247_pln"/>
</dbReference>
<protein>
    <submittedName>
        <fullName evidence="2">Uncharacterized protein</fullName>
    </submittedName>
</protein>
<dbReference type="PANTHER" id="PTHR31170">
    <property type="entry name" value="BNAC04G53230D PROTEIN"/>
    <property type="match status" value="1"/>
</dbReference>
<evidence type="ECO:0000256" key="1">
    <source>
        <dbReference type="SAM" id="Phobius"/>
    </source>
</evidence>
<dbReference type="AlphaFoldDB" id="A0ABD3TET0"/>
<sequence>MRYLVRYKNMLTSLSSNFDEGQWIEQIRQTLDEEIDEETETPVTIFGVPKTLMLNDSNSYIPQQVAIGPYHHLRPELYDMERYKISAAKRNLKELQNHIKFEHLVDHLMKHELRIRATYHRPLNFKGETLAWMMAVDTFFLFEFLQVCGVKEGKVLTRVPSRLSHLLDASGNKTACNAIMRDIMMLENQIPLFVVRMMLESLFSSLELADQLLLDLLIGLSKELSPFKTVQESQKIEVRDSAHFLDFLYKFIVPKLEVVPVEILEIHEDEGEAEGTEDNISLAKPSHLRQLLDEVWKILSRLEERPVQLIKQIIFSKPLKVFVKLPWTIITKIPIIKMLKGPVEHMFSALVQDNENKDGNKEGSSSNNVNKSPLLEEITIPSVIQLREVGVHFLPTNEGITSIRFDEKARKFYIPIINLDVNSEVVLRNLVAYEACNASGPLVLSRYTELMNGIIDTDVDAKLLCEKGIIINHLKCEKEVANLWNGMNKSIRLTKVPSLDKVIKDVNKFYDGRWKVKFGKFMKKYVFGSWKFLTFLATIMLLLLTSLQAFCEVYSCDRILHIKGLEPANE</sequence>